<reference evidence="3 4" key="1">
    <citation type="journal article" date="2008" name="Nature">
        <title>The genome of the choanoflagellate Monosiga brevicollis and the origin of metazoans.</title>
        <authorList>
            <consortium name="JGI Sequencing"/>
            <person name="King N."/>
            <person name="Westbrook M.J."/>
            <person name="Young S.L."/>
            <person name="Kuo A."/>
            <person name="Abedin M."/>
            <person name="Chapman J."/>
            <person name="Fairclough S."/>
            <person name="Hellsten U."/>
            <person name="Isogai Y."/>
            <person name="Letunic I."/>
            <person name="Marr M."/>
            <person name="Pincus D."/>
            <person name="Putnam N."/>
            <person name="Rokas A."/>
            <person name="Wright K.J."/>
            <person name="Zuzow R."/>
            <person name="Dirks W."/>
            <person name="Good M."/>
            <person name="Goodstein D."/>
            <person name="Lemons D."/>
            <person name="Li W."/>
            <person name="Lyons J.B."/>
            <person name="Morris A."/>
            <person name="Nichols S."/>
            <person name="Richter D.J."/>
            <person name="Salamov A."/>
            <person name="Bork P."/>
            <person name="Lim W.A."/>
            <person name="Manning G."/>
            <person name="Miller W.T."/>
            <person name="McGinnis W."/>
            <person name="Shapiro H."/>
            <person name="Tjian R."/>
            <person name="Grigoriev I.V."/>
            <person name="Rokhsar D."/>
        </authorList>
    </citation>
    <scope>NUCLEOTIDE SEQUENCE [LARGE SCALE GENOMIC DNA]</scope>
    <source>
        <strain evidence="4">MX1 / ATCC 50154</strain>
    </source>
</reference>
<dbReference type="KEGG" id="mbr:MONBRDRAFT_8717"/>
<dbReference type="InterPro" id="IPR036638">
    <property type="entry name" value="HLH_DNA-bd_sf"/>
</dbReference>
<feature type="region of interest" description="Disordered" evidence="1">
    <location>
        <begin position="93"/>
        <end position="119"/>
    </location>
</feature>
<dbReference type="Pfam" id="PF00010">
    <property type="entry name" value="HLH"/>
    <property type="match status" value="1"/>
</dbReference>
<evidence type="ECO:0000259" key="2">
    <source>
        <dbReference type="PROSITE" id="PS50888"/>
    </source>
</evidence>
<feature type="compositionally biased region" description="Low complexity" evidence="1">
    <location>
        <begin position="139"/>
        <end position="155"/>
    </location>
</feature>
<dbReference type="InParanoid" id="A9V0X2"/>
<dbReference type="SUPFAM" id="SSF47459">
    <property type="entry name" value="HLH, helix-loop-helix DNA-binding domain"/>
    <property type="match status" value="1"/>
</dbReference>
<dbReference type="Proteomes" id="UP000001357">
    <property type="component" value="Unassembled WGS sequence"/>
</dbReference>
<feature type="compositionally biased region" description="Polar residues" evidence="1">
    <location>
        <begin position="261"/>
        <end position="270"/>
    </location>
</feature>
<feature type="compositionally biased region" description="Polar residues" evidence="1">
    <location>
        <begin position="156"/>
        <end position="172"/>
    </location>
</feature>
<dbReference type="EMBL" id="CH991553">
    <property type="protein sequence ID" value="EDQ88708.1"/>
    <property type="molecule type" value="Genomic_DNA"/>
</dbReference>
<dbReference type="GeneID" id="5891648"/>
<dbReference type="AlphaFoldDB" id="A9V0X2"/>
<protein>
    <recommendedName>
        <fullName evidence="2">BHLH domain-containing protein</fullName>
    </recommendedName>
</protein>
<evidence type="ECO:0000256" key="1">
    <source>
        <dbReference type="SAM" id="MobiDB-lite"/>
    </source>
</evidence>
<keyword evidence="4" id="KW-1185">Reference proteome</keyword>
<dbReference type="InterPro" id="IPR011598">
    <property type="entry name" value="bHLH_dom"/>
</dbReference>
<feature type="compositionally biased region" description="Low complexity" evidence="1">
    <location>
        <begin position="107"/>
        <end position="119"/>
    </location>
</feature>
<proteinExistence type="predicted"/>
<evidence type="ECO:0000313" key="4">
    <source>
        <dbReference type="Proteomes" id="UP000001357"/>
    </source>
</evidence>
<dbReference type="GO" id="GO:0046983">
    <property type="term" value="F:protein dimerization activity"/>
    <property type="evidence" value="ECO:0007669"/>
    <property type="project" value="InterPro"/>
</dbReference>
<evidence type="ECO:0000313" key="3">
    <source>
        <dbReference type="EMBL" id="EDQ88708.1"/>
    </source>
</evidence>
<accession>A9V0X2</accession>
<dbReference type="RefSeq" id="XP_001746321.1">
    <property type="nucleotide sequence ID" value="XM_001746269.1"/>
</dbReference>
<feature type="domain" description="BHLH" evidence="2">
    <location>
        <begin position="38"/>
        <end position="87"/>
    </location>
</feature>
<name>A9V0X2_MONBE</name>
<dbReference type="PROSITE" id="PS50888">
    <property type="entry name" value="BHLH"/>
    <property type="match status" value="1"/>
</dbReference>
<feature type="compositionally biased region" description="Basic and acidic residues" evidence="1">
    <location>
        <begin position="25"/>
        <end position="35"/>
    </location>
</feature>
<organism evidence="3 4">
    <name type="scientific">Monosiga brevicollis</name>
    <name type="common">Choanoflagellate</name>
    <dbReference type="NCBI Taxonomy" id="81824"/>
    <lineage>
        <taxon>Eukaryota</taxon>
        <taxon>Choanoflagellata</taxon>
        <taxon>Craspedida</taxon>
        <taxon>Salpingoecidae</taxon>
        <taxon>Monosiga</taxon>
    </lineage>
</organism>
<gene>
    <name evidence="3" type="primary">Mb_HLH_2</name>
    <name evidence="3" type="ORF">MONBRDRAFT_8717</name>
</gene>
<feature type="region of interest" description="Disordered" evidence="1">
    <location>
        <begin position="135"/>
        <end position="211"/>
    </location>
</feature>
<feature type="region of interest" description="Disordered" evidence="1">
    <location>
        <begin position="226"/>
        <end position="283"/>
    </location>
</feature>
<dbReference type="Gene3D" id="4.10.280.10">
    <property type="entry name" value="Helix-loop-helix DNA-binding domain"/>
    <property type="match status" value="1"/>
</dbReference>
<sequence length="313" mass="33852">MVLVAASTMTEKRPASAAATNQSLPRDEPLHTDAKRARRNARHQQTERLRRSRLNRSFKELHDVLGLPPGTERAILLEHAVRILQIVSKHPSLQHLTSPPQGPGAVLSSPPLASPSSSPADFLATLMAQSSTPELHLASVQSHPQSSQPVPHSQPFAHSSPTSFASHLSYNDQPPLPSIDTVPQQHHHCATPHQASHVSQTPQLQQQQASIATPHLRTTLHPAPIKIFSPLPRTSPRMLRSPAKKKAHGSSQLRAGHSLKQPASVSTSLPQPKAANFDWSPPSLPAKPKNICRALALTIYLPAPGAVVQAQIF</sequence>
<feature type="region of interest" description="Disordered" evidence="1">
    <location>
        <begin position="1"/>
        <end position="54"/>
    </location>
</feature>